<evidence type="ECO:0000256" key="4">
    <source>
        <dbReference type="ARBA" id="ARBA00022840"/>
    </source>
</evidence>
<keyword evidence="4 7" id="KW-0067">ATP-binding</keyword>
<proteinExistence type="inferred from homology"/>
<organism evidence="7 8">
    <name type="scientific">Ornithinimicrobium pekingense</name>
    <dbReference type="NCBI Taxonomy" id="384677"/>
    <lineage>
        <taxon>Bacteria</taxon>
        <taxon>Bacillati</taxon>
        <taxon>Actinomycetota</taxon>
        <taxon>Actinomycetes</taxon>
        <taxon>Micrococcales</taxon>
        <taxon>Ornithinimicrobiaceae</taxon>
        <taxon>Ornithinimicrobium</taxon>
    </lineage>
</organism>
<dbReference type="GO" id="GO:0005524">
    <property type="term" value="F:ATP binding"/>
    <property type="evidence" value="ECO:0007669"/>
    <property type="project" value="UniProtKB-KW"/>
</dbReference>
<protein>
    <submittedName>
        <fullName evidence="7">ABC transporter ATP-binding protein</fullName>
    </submittedName>
</protein>
<dbReference type="Proteomes" id="UP000662111">
    <property type="component" value="Unassembled WGS sequence"/>
</dbReference>
<name>A0ABQ2F7Y6_9MICO</name>
<dbReference type="PROSITE" id="PS00211">
    <property type="entry name" value="ABC_TRANSPORTER_1"/>
    <property type="match status" value="1"/>
</dbReference>
<evidence type="ECO:0000256" key="2">
    <source>
        <dbReference type="ARBA" id="ARBA00022448"/>
    </source>
</evidence>
<keyword evidence="8" id="KW-1185">Reference proteome</keyword>
<dbReference type="PANTHER" id="PTHR43820:SF4">
    <property type="entry name" value="HIGH-AFFINITY BRANCHED-CHAIN AMINO ACID TRANSPORT ATP-BINDING PROTEIN LIVF"/>
    <property type="match status" value="1"/>
</dbReference>
<dbReference type="Pfam" id="PF00005">
    <property type="entry name" value="ABC_tran"/>
    <property type="match status" value="1"/>
</dbReference>
<dbReference type="CDD" id="cd03224">
    <property type="entry name" value="ABC_TM1139_LivF_branched"/>
    <property type="match status" value="1"/>
</dbReference>
<evidence type="ECO:0000259" key="6">
    <source>
        <dbReference type="PROSITE" id="PS50893"/>
    </source>
</evidence>
<dbReference type="InterPro" id="IPR017871">
    <property type="entry name" value="ABC_transporter-like_CS"/>
</dbReference>
<dbReference type="SMART" id="SM00382">
    <property type="entry name" value="AAA"/>
    <property type="match status" value="1"/>
</dbReference>
<dbReference type="RefSeq" id="WP_022921318.1">
    <property type="nucleotide sequence ID" value="NZ_BMLB01000003.1"/>
</dbReference>
<sequence length="231" mass="25031">MLEIRGLDAFYGEAQALHAVDITVGEGEVVTLVGRNGAGKTTLLRSIMGLHRDVRGSVTLAGKDLTRTPAHQRARLGLGWVQDDRGIYASLNVEENLTLPPVTHVDSAWSLRQVYDAFPVLADRRRAPGTTLSGGEQQMLAVARVLRTGARVLLLDEPSEGLAPVIVQRIRDIVLEVKQRGSTVLLVEQNVAFAASVADRHYVLAEGTVAADLDNAEFTARQGELLEYLGM</sequence>
<evidence type="ECO:0000313" key="8">
    <source>
        <dbReference type="Proteomes" id="UP000662111"/>
    </source>
</evidence>
<evidence type="ECO:0000313" key="7">
    <source>
        <dbReference type="EMBL" id="GGK70197.1"/>
    </source>
</evidence>
<dbReference type="PANTHER" id="PTHR43820">
    <property type="entry name" value="HIGH-AFFINITY BRANCHED-CHAIN AMINO ACID TRANSPORT ATP-BINDING PROTEIN LIVF"/>
    <property type="match status" value="1"/>
</dbReference>
<comment type="caution">
    <text evidence="7">The sequence shown here is derived from an EMBL/GenBank/DDBJ whole genome shotgun (WGS) entry which is preliminary data.</text>
</comment>
<gene>
    <name evidence="7" type="ORF">GCM10011509_18300</name>
</gene>
<dbReference type="EMBL" id="BMLB01000003">
    <property type="protein sequence ID" value="GGK70197.1"/>
    <property type="molecule type" value="Genomic_DNA"/>
</dbReference>
<comment type="similarity">
    <text evidence="1">Belongs to the ABC transporter superfamily.</text>
</comment>
<reference evidence="8" key="1">
    <citation type="journal article" date="2019" name="Int. J. Syst. Evol. Microbiol.">
        <title>The Global Catalogue of Microorganisms (GCM) 10K type strain sequencing project: providing services to taxonomists for standard genome sequencing and annotation.</title>
        <authorList>
            <consortium name="The Broad Institute Genomics Platform"/>
            <consortium name="The Broad Institute Genome Sequencing Center for Infectious Disease"/>
            <person name="Wu L."/>
            <person name="Ma J."/>
        </authorList>
    </citation>
    <scope>NUCLEOTIDE SEQUENCE [LARGE SCALE GENOMIC DNA]</scope>
    <source>
        <strain evidence="8">CGMCC 1.5362</strain>
    </source>
</reference>
<evidence type="ECO:0000256" key="5">
    <source>
        <dbReference type="ARBA" id="ARBA00022970"/>
    </source>
</evidence>
<dbReference type="InterPro" id="IPR027417">
    <property type="entry name" value="P-loop_NTPase"/>
</dbReference>
<dbReference type="SUPFAM" id="SSF52540">
    <property type="entry name" value="P-loop containing nucleoside triphosphate hydrolases"/>
    <property type="match status" value="1"/>
</dbReference>
<keyword evidence="2" id="KW-0813">Transport</keyword>
<dbReference type="InterPro" id="IPR003593">
    <property type="entry name" value="AAA+_ATPase"/>
</dbReference>
<dbReference type="PROSITE" id="PS50893">
    <property type="entry name" value="ABC_TRANSPORTER_2"/>
    <property type="match status" value="1"/>
</dbReference>
<accession>A0ABQ2F7Y6</accession>
<keyword evidence="3" id="KW-0547">Nucleotide-binding</keyword>
<keyword evidence="5" id="KW-0029">Amino-acid transport</keyword>
<feature type="domain" description="ABC transporter" evidence="6">
    <location>
        <begin position="2"/>
        <end position="231"/>
    </location>
</feature>
<evidence type="ECO:0000256" key="3">
    <source>
        <dbReference type="ARBA" id="ARBA00022741"/>
    </source>
</evidence>
<dbReference type="Gene3D" id="3.40.50.300">
    <property type="entry name" value="P-loop containing nucleotide triphosphate hydrolases"/>
    <property type="match status" value="1"/>
</dbReference>
<evidence type="ECO:0000256" key="1">
    <source>
        <dbReference type="ARBA" id="ARBA00005417"/>
    </source>
</evidence>
<dbReference type="InterPro" id="IPR003439">
    <property type="entry name" value="ABC_transporter-like_ATP-bd"/>
</dbReference>
<dbReference type="InterPro" id="IPR052156">
    <property type="entry name" value="BCAA_Transport_ATP-bd_LivF"/>
</dbReference>